<evidence type="ECO:0000313" key="3">
    <source>
        <dbReference type="EMBL" id="SFZ83714.1"/>
    </source>
</evidence>
<reference evidence="3 4" key="1">
    <citation type="submission" date="2016-11" db="EMBL/GenBank/DDBJ databases">
        <authorList>
            <person name="Jaros S."/>
            <person name="Januszkiewicz K."/>
            <person name="Wedrychowicz H."/>
        </authorList>
    </citation>
    <scope>NUCLEOTIDE SEQUENCE [LARGE SCALE GENOMIC DNA]</scope>
    <source>
        <strain evidence="3">NCIMB 2154T</strain>
    </source>
</reference>
<name>A0A2H1EB31_9FLAO</name>
<feature type="domain" description="Phosphatidic acid phosphatase type 2/haloperoxidase" evidence="2">
    <location>
        <begin position="60"/>
        <end position="175"/>
    </location>
</feature>
<feature type="transmembrane region" description="Helical" evidence="1">
    <location>
        <begin position="26"/>
        <end position="49"/>
    </location>
</feature>
<dbReference type="InterPro" id="IPR036938">
    <property type="entry name" value="PAP2/HPO_sf"/>
</dbReference>
<evidence type="ECO:0000313" key="4">
    <source>
        <dbReference type="Proteomes" id="UP000231564"/>
    </source>
</evidence>
<dbReference type="EMBL" id="LT634361">
    <property type="protein sequence ID" value="SFZ83714.1"/>
    <property type="molecule type" value="Genomic_DNA"/>
</dbReference>
<dbReference type="SUPFAM" id="SSF48317">
    <property type="entry name" value="Acid phosphatase/Vanadium-dependent haloperoxidase"/>
    <property type="match status" value="1"/>
</dbReference>
<keyword evidence="1" id="KW-1133">Transmembrane helix</keyword>
<feature type="transmembrane region" description="Helical" evidence="1">
    <location>
        <begin position="158"/>
        <end position="182"/>
    </location>
</feature>
<evidence type="ECO:0000256" key="1">
    <source>
        <dbReference type="SAM" id="Phobius"/>
    </source>
</evidence>
<feature type="transmembrane region" description="Helical" evidence="1">
    <location>
        <begin position="135"/>
        <end position="152"/>
    </location>
</feature>
<dbReference type="RefSeq" id="WP_231975140.1">
    <property type="nucleotide sequence ID" value="NZ_CP138495.1"/>
</dbReference>
<proteinExistence type="predicted"/>
<organism evidence="3 4">
    <name type="scientific">Tenacibaculum maritimum NCIMB 2154</name>
    <dbReference type="NCBI Taxonomy" id="1349785"/>
    <lineage>
        <taxon>Bacteria</taxon>
        <taxon>Pseudomonadati</taxon>
        <taxon>Bacteroidota</taxon>
        <taxon>Flavobacteriia</taxon>
        <taxon>Flavobacteriales</taxon>
        <taxon>Flavobacteriaceae</taxon>
        <taxon>Tenacibaculum</taxon>
    </lineage>
</organism>
<sequence length="189" mass="22087">MIENLLQRDRELLIYLNNLGSEQWDAFWLFITNQFNWIPLFAFIIYLIFKAFGWKKGGMLLLVLIIMVAFSDQYTNFIRGVFERLRPNNDITINHLLRPKLINPQSFSFTSGHATTSTAFSVFIILLLKKRYAKIKFLVFFPLIFAYSRIYLGVHFPVDIFCGAINGLLIGVIFYKVALFLIDKKLKTI</sequence>
<dbReference type="InterPro" id="IPR000326">
    <property type="entry name" value="PAP2/HPO"/>
</dbReference>
<dbReference type="Pfam" id="PF01569">
    <property type="entry name" value="PAP2"/>
    <property type="match status" value="1"/>
</dbReference>
<dbReference type="Proteomes" id="UP000231564">
    <property type="component" value="Chromosome MARIT"/>
</dbReference>
<keyword evidence="1" id="KW-0472">Membrane</keyword>
<feature type="transmembrane region" description="Helical" evidence="1">
    <location>
        <begin position="61"/>
        <end position="82"/>
    </location>
</feature>
<dbReference type="SMART" id="SM00014">
    <property type="entry name" value="acidPPc"/>
    <property type="match status" value="1"/>
</dbReference>
<dbReference type="STRING" id="1349785.GCA_000509405_01711"/>
<gene>
    <name evidence="3" type="ORF">MARIT_2194</name>
</gene>
<dbReference type="Gene3D" id="1.20.144.10">
    <property type="entry name" value="Phosphatidic acid phosphatase type 2/haloperoxidase"/>
    <property type="match status" value="1"/>
</dbReference>
<keyword evidence="1" id="KW-0812">Transmembrane</keyword>
<dbReference type="GeneID" id="47723676"/>
<accession>A0A2H1EB31</accession>
<dbReference type="AlphaFoldDB" id="A0A2H1EB31"/>
<feature type="transmembrane region" description="Helical" evidence="1">
    <location>
        <begin position="107"/>
        <end position="128"/>
    </location>
</feature>
<dbReference type="KEGG" id="tmar:MARIT_2194"/>
<keyword evidence="4" id="KW-1185">Reference proteome</keyword>
<dbReference type="PANTHER" id="PTHR14969:SF13">
    <property type="entry name" value="AT30094P"/>
    <property type="match status" value="1"/>
</dbReference>
<protein>
    <recommendedName>
        <fullName evidence="2">Phosphatidic acid phosphatase type 2/haloperoxidase domain-containing protein</fullName>
    </recommendedName>
</protein>
<dbReference type="PANTHER" id="PTHR14969">
    <property type="entry name" value="SPHINGOSINE-1-PHOSPHATE PHOSPHOHYDROLASE"/>
    <property type="match status" value="1"/>
</dbReference>
<evidence type="ECO:0000259" key="2">
    <source>
        <dbReference type="SMART" id="SM00014"/>
    </source>
</evidence>